<protein>
    <submittedName>
        <fullName evidence="2">Uncharacterized protein</fullName>
    </submittedName>
</protein>
<sequence length="58" mass="6383">MMMKMVALPLLSPVSSASSPLPSPSPLPSRVPEIPILAISTFQNIHPSHRKRHTRTKL</sequence>
<feature type="signal peptide" evidence="1">
    <location>
        <begin position="1"/>
        <end position="17"/>
    </location>
</feature>
<dbReference type="EMBL" id="SDMP01000003">
    <property type="protein sequence ID" value="RYR70512.1"/>
    <property type="molecule type" value="Genomic_DNA"/>
</dbReference>
<dbReference type="Proteomes" id="UP000289738">
    <property type="component" value="Chromosome A03"/>
</dbReference>
<organism evidence="2 3">
    <name type="scientific">Arachis hypogaea</name>
    <name type="common">Peanut</name>
    <dbReference type="NCBI Taxonomy" id="3818"/>
    <lineage>
        <taxon>Eukaryota</taxon>
        <taxon>Viridiplantae</taxon>
        <taxon>Streptophyta</taxon>
        <taxon>Embryophyta</taxon>
        <taxon>Tracheophyta</taxon>
        <taxon>Spermatophyta</taxon>
        <taxon>Magnoliopsida</taxon>
        <taxon>eudicotyledons</taxon>
        <taxon>Gunneridae</taxon>
        <taxon>Pentapetalae</taxon>
        <taxon>rosids</taxon>
        <taxon>fabids</taxon>
        <taxon>Fabales</taxon>
        <taxon>Fabaceae</taxon>
        <taxon>Papilionoideae</taxon>
        <taxon>50 kb inversion clade</taxon>
        <taxon>dalbergioids sensu lato</taxon>
        <taxon>Dalbergieae</taxon>
        <taxon>Pterocarpus clade</taxon>
        <taxon>Arachis</taxon>
    </lineage>
</organism>
<evidence type="ECO:0000313" key="3">
    <source>
        <dbReference type="Proteomes" id="UP000289738"/>
    </source>
</evidence>
<reference evidence="2 3" key="1">
    <citation type="submission" date="2019-01" db="EMBL/GenBank/DDBJ databases">
        <title>Sequencing of cultivated peanut Arachis hypogaea provides insights into genome evolution and oil improvement.</title>
        <authorList>
            <person name="Chen X."/>
        </authorList>
    </citation>
    <scope>NUCLEOTIDE SEQUENCE [LARGE SCALE GENOMIC DNA]</scope>
    <source>
        <strain evidence="3">cv. Fuhuasheng</strain>
        <tissue evidence="2">Leaves</tissue>
    </source>
</reference>
<name>A0A445E4Z0_ARAHY</name>
<keyword evidence="1" id="KW-0732">Signal</keyword>
<evidence type="ECO:0000313" key="2">
    <source>
        <dbReference type="EMBL" id="RYR70512.1"/>
    </source>
</evidence>
<feature type="chain" id="PRO_5019324137" evidence="1">
    <location>
        <begin position="18"/>
        <end position="58"/>
    </location>
</feature>
<gene>
    <name evidence="2" type="ORF">Ahy_A03g016997</name>
</gene>
<proteinExistence type="predicted"/>
<accession>A0A445E4Z0</accession>
<dbReference type="AlphaFoldDB" id="A0A445E4Z0"/>
<evidence type="ECO:0000256" key="1">
    <source>
        <dbReference type="SAM" id="SignalP"/>
    </source>
</evidence>
<keyword evidence="3" id="KW-1185">Reference proteome</keyword>
<comment type="caution">
    <text evidence="2">The sequence shown here is derived from an EMBL/GenBank/DDBJ whole genome shotgun (WGS) entry which is preliminary data.</text>
</comment>